<organism evidence="11 12">
    <name type="scientific">Ancylostoma ceylanicum</name>
    <dbReference type="NCBI Taxonomy" id="53326"/>
    <lineage>
        <taxon>Eukaryota</taxon>
        <taxon>Metazoa</taxon>
        <taxon>Ecdysozoa</taxon>
        <taxon>Nematoda</taxon>
        <taxon>Chromadorea</taxon>
        <taxon>Rhabditida</taxon>
        <taxon>Rhabditina</taxon>
        <taxon>Rhabditomorpha</taxon>
        <taxon>Strongyloidea</taxon>
        <taxon>Ancylostomatidae</taxon>
        <taxon>Ancylostomatinae</taxon>
        <taxon>Ancylostoma</taxon>
    </lineage>
</organism>
<gene>
    <name evidence="11" type="ORF">ANCCEY_13580</name>
</gene>
<dbReference type="InterPro" id="IPR011039">
    <property type="entry name" value="TFIIF_interaction"/>
</dbReference>
<dbReference type="SUPFAM" id="SSF46785">
    <property type="entry name" value="Winged helix' DNA-binding domain"/>
    <property type="match status" value="1"/>
</dbReference>
<comment type="similarity">
    <text evidence="2">Belongs to the TFIIF beta subunit family.</text>
</comment>
<dbReference type="Pfam" id="PF02270">
    <property type="entry name" value="TFIIF_beta"/>
    <property type="match status" value="1"/>
</dbReference>
<evidence type="ECO:0000256" key="4">
    <source>
        <dbReference type="ARBA" id="ARBA00023015"/>
    </source>
</evidence>
<dbReference type="InterPro" id="IPR040450">
    <property type="entry name" value="TFIIF_beta_HTH"/>
</dbReference>
<evidence type="ECO:0000256" key="7">
    <source>
        <dbReference type="ARBA" id="ARBA00023242"/>
    </source>
</evidence>
<evidence type="ECO:0000256" key="8">
    <source>
        <dbReference type="ARBA" id="ARBA00033388"/>
    </source>
</evidence>
<reference evidence="11 12" key="1">
    <citation type="submission" date="2013-05" db="EMBL/GenBank/DDBJ databases">
        <title>Draft genome of the parasitic nematode Anyclostoma ceylanicum.</title>
        <authorList>
            <person name="Mitreva M."/>
        </authorList>
    </citation>
    <scope>NUCLEOTIDE SEQUENCE [LARGE SCALE GENOMIC DNA]</scope>
</reference>
<evidence type="ECO:0000256" key="3">
    <source>
        <dbReference type="ARBA" id="ARBA00020815"/>
    </source>
</evidence>
<dbReference type="AlphaFoldDB" id="A0A0D6LI96"/>
<dbReference type="PANTHER" id="PTHR10445">
    <property type="entry name" value="GENERAL TRANSCRIPTION FACTOR IIF SUBUNIT 2"/>
    <property type="match status" value="1"/>
</dbReference>
<sequence length="223" mass="24621">MLYVRAYEVDGWRIGYEVEINGVGFVEDGGSGSDDDSSFSDSETESIADSDRATEASPYAEYRTLPMQVEEPVENAISSAEDSEDNVKLKSRPGLILPQSVSSTVKGPAQIPDEHSFILGDVLNQTMAVLAEDKTGLNEDAEIKSGRLSLEGRVVKRAECRPPASNSYLKMKIAQISNSGQPKKQVLQMEKELLTEIAVYNTAPPHKSMWELKPEYRDYAVQK</sequence>
<keyword evidence="5" id="KW-0238">DNA-binding</keyword>
<evidence type="ECO:0000313" key="11">
    <source>
        <dbReference type="EMBL" id="EPB67327.1"/>
    </source>
</evidence>
<feature type="domain" description="TFIIF beta subunit HTH" evidence="10">
    <location>
        <begin position="191"/>
        <end position="217"/>
    </location>
</feature>
<keyword evidence="6" id="KW-0804">Transcription</keyword>
<dbReference type="InterPro" id="IPR036390">
    <property type="entry name" value="WH_DNA-bd_sf"/>
</dbReference>
<evidence type="ECO:0000256" key="5">
    <source>
        <dbReference type="ARBA" id="ARBA00023125"/>
    </source>
</evidence>
<evidence type="ECO:0000259" key="10">
    <source>
        <dbReference type="Pfam" id="PF02270"/>
    </source>
</evidence>
<keyword evidence="7" id="KW-0539">Nucleus</keyword>
<dbReference type="SUPFAM" id="SSF50916">
    <property type="entry name" value="Rap30/74 interaction domains"/>
    <property type="match status" value="1"/>
</dbReference>
<comment type="subcellular location">
    <subcellularLocation>
        <location evidence="1">Nucleus</location>
    </subcellularLocation>
</comment>
<keyword evidence="12" id="KW-1185">Reference proteome</keyword>
<evidence type="ECO:0000313" key="12">
    <source>
        <dbReference type="Proteomes" id="UP000054495"/>
    </source>
</evidence>
<feature type="compositionally biased region" description="Acidic residues" evidence="9">
    <location>
        <begin position="33"/>
        <end position="48"/>
    </location>
</feature>
<evidence type="ECO:0000256" key="6">
    <source>
        <dbReference type="ARBA" id="ARBA00023163"/>
    </source>
</evidence>
<dbReference type="EMBL" id="KE125713">
    <property type="protein sequence ID" value="EPB67327.1"/>
    <property type="molecule type" value="Genomic_DNA"/>
</dbReference>
<dbReference type="GO" id="GO:0006367">
    <property type="term" value="P:transcription initiation at RNA polymerase II promoter"/>
    <property type="evidence" value="ECO:0007669"/>
    <property type="project" value="InterPro"/>
</dbReference>
<dbReference type="PANTHER" id="PTHR10445:SF0">
    <property type="entry name" value="GENERAL TRANSCRIPTION FACTOR IIF SUBUNIT 2"/>
    <property type="match status" value="1"/>
</dbReference>
<evidence type="ECO:0000256" key="2">
    <source>
        <dbReference type="ARBA" id="ARBA00009543"/>
    </source>
</evidence>
<keyword evidence="4" id="KW-0805">Transcription regulation</keyword>
<name>A0A0D6LI96_9BILA</name>
<dbReference type="GO" id="GO:0003677">
    <property type="term" value="F:DNA binding"/>
    <property type="evidence" value="ECO:0007669"/>
    <property type="project" value="UniProtKB-KW"/>
</dbReference>
<feature type="region of interest" description="Disordered" evidence="9">
    <location>
        <begin position="27"/>
        <end position="66"/>
    </location>
</feature>
<dbReference type="Gene3D" id="1.10.10.10">
    <property type="entry name" value="Winged helix-like DNA-binding domain superfamily/Winged helix DNA-binding domain"/>
    <property type="match status" value="1"/>
</dbReference>
<dbReference type="GO" id="GO:0005674">
    <property type="term" value="C:transcription factor TFIIF complex"/>
    <property type="evidence" value="ECO:0007669"/>
    <property type="project" value="InterPro"/>
</dbReference>
<proteinExistence type="inferred from homology"/>
<accession>A0A0D6LI96</accession>
<evidence type="ECO:0000256" key="9">
    <source>
        <dbReference type="SAM" id="MobiDB-lite"/>
    </source>
</evidence>
<dbReference type="Proteomes" id="UP000054495">
    <property type="component" value="Unassembled WGS sequence"/>
</dbReference>
<protein>
    <recommendedName>
        <fullName evidence="3">General transcription factor IIF subunit 2</fullName>
    </recommendedName>
    <alternativeName>
        <fullName evidence="8">Transcription initiation factor IIF subunit beta</fullName>
    </alternativeName>
</protein>
<dbReference type="InterPro" id="IPR036388">
    <property type="entry name" value="WH-like_DNA-bd_sf"/>
</dbReference>
<dbReference type="InterPro" id="IPR003196">
    <property type="entry name" value="TFIIF_beta"/>
</dbReference>
<evidence type="ECO:0000256" key="1">
    <source>
        <dbReference type="ARBA" id="ARBA00004123"/>
    </source>
</evidence>